<dbReference type="Pfam" id="PF04461">
    <property type="entry name" value="YajQ"/>
    <property type="match status" value="1"/>
</dbReference>
<dbReference type="GO" id="GO:0000166">
    <property type="term" value="F:nucleotide binding"/>
    <property type="evidence" value="ECO:0007669"/>
    <property type="project" value="UniProtKB-UniRule"/>
</dbReference>
<comment type="similarity">
    <text evidence="2 3">Belongs to the YajQ family.</text>
</comment>
<comment type="function">
    <text evidence="3">Nucleotide-binding protein.</text>
</comment>
<accession>A0A5A9W0J4</accession>
<keyword evidence="1 3" id="KW-0547">Nucleotide-binding</keyword>
<evidence type="ECO:0000256" key="3">
    <source>
        <dbReference type="HAMAP-Rule" id="MF_00632"/>
    </source>
</evidence>
<comment type="caution">
    <text evidence="4">The sequence shown here is derived from an EMBL/GenBank/DDBJ whole genome shotgun (WGS) entry which is preliminary data.</text>
</comment>
<dbReference type="Proteomes" id="UP000325302">
    <property type="component" value="Unassembled WGS sequence"/>
</dbReference>
<evidence type="ECO:0000256" key="2">
    <source>
        <dbReference type="ARBA" id="ARBA00093450"/>
    </source>
</evidence>
<reference evidence="4 5" key="1">
    <citation type="submission" date="2019-03" db="EMBL/GenBank/DDBJ databases">
        <title>Nitrincola sp. nov. isolated from an Indian soda lake.</title>
        <authorList>
            <person name="Joshi A."/>
            <person name="Thite S.V."/>
            <person name="Joseph N."/>
            <person name="Dhotre D."/>
            <person name="Moorthy M."/>
            <person name="Shouche Y.S."/>
        </authorList>
    </citation>
    <scope>NUCLEOTIDE SEQUENCE [LARGE SCALE GENOMIC DNA]</scope>
    <source>
        <strain evidence="4 5">MEB193</strain>
    </source>
</reference>
<evidence type="ECO:0000313" key="4">
    <source>
        <dbReference type="EMBL" id="KAA0874082.1"/>
    </source>
</evidence>
<dbReference type="InterPro" id="IPR035571">
    <property type="entry name" value="UPF0234-like_C"/>
</dbReference>
<keyword evidence="5" id="KW-1185">Reference proteome</keyword>
<name>A0A5A9W0J4_9GAMM</name>
<dbReference type="RefSeq" id="WP_149391314.1">
    <property type="nucleotide sequence ID" value="NZ_SMRS01000007.1"/>
</dbReference>
<dbReference type="InterPro" id="IPR036183">
    <property type="entry name" value="YajQ-like_sf"/>
</dbReference>
<evidence type="ECO:0000313" key="5">
    <source>
        <dbReference type="Proteomes" id="UP000325302"/>
    </source>
</evidence>
<dbReference type="AlphaFoldDB" id="A0A5A9W0J4"/>
<dbReference type="HAMAP" id="MF_00632">
    <property type="entry name" value="UPF0234"/>
    <property type="match status" value="1"/>
</dbReference>
<dbReference type="InterPro" id="IPR035570">
    <property type="entry name" value="UPF0234_N"/>
</dbReference>
<dbReference type="FunFam" id="3.30.70.860:FF:000001">
    <property type="entry name" value="UPF0234 protein YajQ"/>
    <property type="match status" value="1"/>
</dbReference>
<dbReference type="OrthoDB" id="9801447at2"/>
<proteinExistence type="inferred from homology"/>
<protein>
    <recommendedName>
        <fullName evidence="3">Nucleotide-binding protein E1H14_09900</fullName>
    </recommendedName>
</protein>
<sequence length="160" mass="18422">MPSFDIVSELDAHEVTNAVDQANRELQSRYDFKGVKAEFELQDETVTLVAEVDFQLQQMMEILRSKLTSRKIDIRCLEVKDPDLSGVKAKQQVILRQGLDQVLCKKITKIIKDSKLKVQSQVQGEKVRVTGKKRDDLQDVMALLRESDVELPLQYNNFRD</sequence>
<dbReference type="NCBIfam" id="NF003819">
    <property type="entry name" value="PRK05412.1"/>
    <property type="match status" value="1"/>
</dbReference>
<dbReference type="PANTHER" id="PTHR30476:SF0">
    <property type="entry name" value="UPF0234 PROTEIN YAJQ"/>
    <property type="match status" value="1"/>
</dbReference>
<evidence type="ECO:0000256" key="1">
    <source>
        <dbReference type="ARBA" id="ARBA00022741"/>
    </source>
</evidence>
<dbReference type="SUPFAM" id="SSF89963">
    <property type="entry name" value="YajQ-like"/>
    <property type="match status" value="2"/>
</dbReference>
<dbReference type="CDD" id="cd11740">
    <property type="entry name" value="YajQ_like"/>
    <property type="match status" value="1"/>
</dbReference>
<dbReference type="GO" id="GO:0005829">
    <property type="term" value="C:cytosol"/>
    <property type="evidence" value="ECO:0007669"/>
    <property type="project" value="TreeGrafter"/>
</dbReference>
<organism evidence="4 5">
    <name type="scientific">Nitrincola tapanii</name>
    <dbReference type="NCBI Taxonomy" id="1708751"/>
    <lineage>
        <taxon>Bacteria</taxon>
        <taxon>Pseudomonadati</taxon>
        <taxon>Pseudomonadota</taxon>
        <taxon>Gammaproteobacteria</taxon>
        <taxon>Oceanospirillales</taxon>
        <taxon>Oceanospirillaceae</taxon>
        <taxon>Nitrincola</taxon>
    </lineage>
</organism>
<dbReference type="Gene3D" id="3.30.70.990">
    <property type="entry name" value="YajQ-like, domain 2"/>
    <property type="match status" value="1"/>
</dbReference>
<dbReference type="EMBL" id="SMRS01000007">
    <property type="protein sequence ID" value="KAA0874082.1"/>
    <property type="molecule type" value="Genomic_DNA"/>
</dbReference>
<dbReference type="PANTHER" id="PTHR30476">
    <property type="entry name" value="UPF0234 PROTEIN YAJQ"/>
    <property type="match status" value="1"/>
</dbReference>
<dbReference type="InterPro" id="IPR007551">
    <property type="entry name" value="YajQ/Smlt4090-like"/>
</dbReference>
<dbReference type="Gene3D" id="3.30.70.860">
    <property type="match status" value="1"/>
</dbReference>
<gene>
    <name evidence="4" type="ORF">E1H14_09900</name>
</gene>